<feature type="non-terminal residue" evidence="10">
    <location>
        <position position="618"/>
    </location>
</feature>
<evidence type="ECO:0000256" key="2">
    <source>
        <dbReference type="ARBA" id="ARBA00022670"/>
    </source>
</evidence>
<dbReference type="Pfam" id="PF17921">
    <property type="entry name" value="Integrase_H2C2"/>
    <property type="match status" value="1"/>
</dbReference>
<keyword evidence="7" id="KW-0378">Hydrolase</keyword>
<dbReference type="GO" id="GO:0003964">
    <property type="term" value="F:RNA-directed DNA polymerase activity"/>
    <property type="evidence" value="ECO:0007669"/>
    <property type="project" value="UniProtKB-KW"/>
</dbReference>
<keyword evidence="2" id="KW-0645">Protease</keyword>
<dbReference type="AlphaFoldDB" id="A0A3S4Q6H0"/>
<dbReference type="GO" id="GO:0006508">
    <property type="term" value="P:proteolysis"/>
    <property type="evidence" value="ECO:0007669"/>
    <property type="project" value="UniProtKB-KW"/>
</dbReference>
<dbReference type="FunFam" id="3.10.10.10:FF:000007">
    <property type="entry name" value="Retrovirus-related Pol polyprotein from transposon 17.6-like Protein"/>
    <property type="match status" value="1"/>
</dbReference>
<organism evidence="10 11">
    <name type="scientific">Dinothrombium tinctorium</name>
    <dbReference type="NCBI Taxonomy" id="1965070"/>
    <lineage>
        <taxon>Eukaryota</taxon>
        <taxon>Metazoa</taxon>
        <taxon>Ecdysozoa</taxon>
        <taxon>Arthropoda</taxon>
        <taxon>Chelicerata</taxon>
        <taxon>Arachnida</taxon>
        <taxon>Acari</taxon>
        <taxon>Acariformes</taxon>
        <taxon>Trombidiformes</taxon>
        <taxon>Prostigmata</taxon>
        <taxon>Anystina</taxon>
        <taxon>Parasitengona</taxon>
        <taxon>Trombidioidea</taxon>
        <taxon>Trombidiidae</taxon>
        <taxon>Dinothrombium</taxon>
    </lineage>
</organism>
<evidence type="ECO:0000256" key="3">
    <source>
        <dbReference type="ARBA" id="ARBA00022679"/>
    </source>
</evidence>
<dbReference type="Gene3D" id="3.30.70.270">
    <property type="match status" value="2"/>
</dbReference>
<evidence type="ECO:0000313" key="11">
    <source>
        <dbReference type="Proteomes" id="UP000285301"/>
    </source>
</evidence>
<dbReference type="EC" id="2.7.7.49" evidence="1"/>
<dbReference type="Gene3D" id="3.10.10.10">
    <property type="entry name" value="HIV Type 1 Reverse Transcriptase, subunit A, domain 1"/>
    <property type="match status" value="1"/>
</dbReference>
<dbReference type="FunFam" id="3.30.70.270:FF:000026">
    <property type="entry name" value="Transposon Ty3-G Gag-Pol polyprotein"/>
    <property type="match status" value="1"/>
</dbReference>
<keyword evidence="4" id="KW-0548">Nucleotidyltransferase</keyword>
<feature type="domain" description="Reverse transcriptase" evidence="9">
    <location>
        <begin position="135"/>
        <end position="325"/>
    </location>
</feature>
<dbReference type="OrthoDB" id="6508513at2759"/>
<dbReference type="CDD" id="cd09274">
    <property type="entry name" value="RNase_HI_RT_Ty3"/>
    <property type="match status" value="1"/>
</dbReference>
<dbReference type="GO" id="GO:0008233">
    <property type="term" value="F:peptidase activity"/>
    <property type="evidence" value="ECO:0007669"/>
    <property type="project" value="UniProtKB-KW"/>
</dbReference>
<keyword evidence="3" id="KW-0808">Transferase</keyword>
<keyword evidence="8" id="KW-0695">RNA-directed DNA polymerase</keyword>
<comment type="caution">
    <text evidence="10">The sequence shown here is derived from an EMBL/GenBank/DDBJ whole genome shotgun (WGS) entry which is preliminary data.</text>
</comment>
<dbReference type="PANTHER" id="PTHR37984:SF5">
    <property type="entry name" value="PROTEIN NYNRIN-LIKE"/>
    <property type="match status" value="1"/>
</dbReference>
<dbReference type="GO" id="GO:0004519">
    <property type="term" value="F:endonuclease activity"/>
    <property type="evidence" value="ECO:0007669"/>
    <property type="project" value="UniProtKB-KW"/>
</dbReference>
<dbReference type="InterPro" id="IPR050951">
    <property type="entry name" value="Retrovirus_Pol_polyprotein"/>
</dbReference>
<dbReference type="STRING" id="1965070.A0A3S4Q6H0"/>
<name>A0A3S4Q6H0_9ACAR</name>
<evidence type="ECO:0000256" key="1">
    <source>
        <dbReference type="ARBA" id="ARBA00012493"/>
    </source>
</evidence>
<dbReference type="InterPro" id="IPR043502">
    <property type="entry name" value="DNA/RNA_pol_sf"/>
</dbReference>
<dbReference type="Pfam" id="PF00078">
    <property type="entry name" value="RVT_1"/>
    <property type="match status" value="1"/>
</dbReference>
<proteinExistence type="predicted"/>
<reference evidence="10 11" key="1">
    <citation type="journal article" date="2018" name="Gigascience">
        <title>Genomes of trombidid mites reveal novel predicted allergens and laterally-transferred genes associated with secondary metabolism.</title>
        <authorList>
            <person name="Dong X."/>
            <person name="Chaisiri K."/>
            <person name="Xia D."/>
            <person name="Armstrong S.D."/>
            <person name="Fang Y."/>
            <person name="Donnelly M.J."/>
            <person name="Kadowaki T."/>
            <person name="McGarry J.W."/>
            <person name="Darby A.C."/>
            <person name="Makepeace B.L."/>
        </authorList>
    </citation>
    <scope>NUCLEOTIDE SEQUENCE [LARGE SCALE GENOMIC DNA]</scope>
    <source>
        <strain evidence="10">UoL-WK</strain>
    </source>
</reference>
<evidence type="ECO:0000256" key="6">
    <source>
        <dbReference type="ARBA" id="ARBA00022759"/>
    </source>
</evidence>
<dbReference type="Pfam" id="PF17917">
    <property type="entry name" value="RT_RNaseH"/>
    <property type="match status" value="1"/>
</dbReference>
<sequence length="618" mass="71869">MIGNYSNETISIPKNIKLGYVEIMQDDSEILSLKLGYVKKSMICKKKQNLDDINSYSYKDVKINSKLREIEQMRAKDLLEKYADVFSTRHDDLGYCNIDKHKIETENNDPIKKKPYKMSLLHEKILKQIVNDFLKAGLISPSKSNWSSPAILVAKPSLKNASDVSQPQHYRLVIDYRFLNNITKADVYPLPLMQSSIEKFAGKKFYSKFDITMGFYQIALDNKSKEKTAFITPFGLYQFNVLPMGMKNSPGTFQRVMNKIIEPLQQQDECVGAYVDDVGAASNDFNSHEILLENLFKAVREANIKMKPTKSEIFMESISYLGHILSKNGIEPDPKKIEMIDKIVEPINKKQLQSFVGTINFYRKFIPNFSIIARPLFDLMKNNTKFEWKEAHLSAFNYLKEKLKEKPILTVFNPQYEIEVRCDACDEGMGAVLVQFEPDGQKVIQYASSSFKDYQKKWHITHKEFYALYWSITKEFSSYLYGKKFTVQTDSKSITYFRTSKTMNPRLIRMITELEIFDFEIKYNMRTDLLRNAHDSPESGHFGEKATFESIRTKYFWPNFKKDIENYCKSFHSCQITKPSRKLASGVGQILEISFFFERVQIDIMGPFTPTERGNKYI</sequence>
<dbReference type="Proteomes" id="UP000285301">
    <property type="component" value="Unassembled WGS sequence"/>
</dbReference>
<dbReference type="Gene3D" id="1.10.340.70">
    <property type="match status" value="1"/>
</dbReference>
<keyword evidence="5" id="KW-0540">Nuclease</keyword>
<protein>
    <recommendedName>
        <fullName evidence="1">RNA-directed DNA polymerase</fullName>
        <ecNumber evidence="1">2.7.7.49</ecNumber>
    </recommendedName>
</protein>
<dbReference type="InterPro" id="IPR043128">
    <property type="entry name" value="Rev_trsase/Diguanyl_cyclase"/>
</dbReference>
<evidence type="ECO:0000256" key="8">
    <source>
        <dbReference type="ARBA" id="ARBA00022918"/>
    </source>
</evidence>
<dbReference type="SUPFAM" id="SSF56672">
    <property type="entry name" value="DNA/RNA polymerases"/>
    <property type="match status" value="1"/>
</dbReference>
<dbReference type="InterPro" id="IPR000477">
    <property type="entry name" value="RT_dom"/>
</dbReference>
<dbReference type="EMBL" id="NCKU01015221">
    <property type="protein sequence ID" value="RWR99424.1"/>
    <property type="molecule type" value="Genomic_DNA"/>
</dbReference>
<accession>A0A3S4Q6H0</accession>
<dbReference type="PANTHER" id="PTHR37984">
    <property type="entry name" value="PROTEIN CBG26694"/>
    <property type="match status" value="1"/>
</dbReference>
<keyword evidence="11" id="KW-1185">Reference proteome</keyword>
<keyword evidence="6" id="KW-0255">Endonuclease</keyword>
<evidence type="ECO:0000256" key="4">
    <source>
        <dbReference type="ARBA" id="ARBA00022695"/>
    </source>
</evidence>
<dbReference type="FunFam" id="3.10.20.370:FF:000001">
    <property type="entry name" value="Retrovirus-related Pol polyprotein from transposon 17.6-like protein"/>
    <property type="match status" value="1"/>
</dbReference>
<dbReference type="PROSITE" id="PS50878">
    <property type="entry name" value="RT_POL"/>
    <property type="match status" value="1"/>
</dbReference>
<gene>
    <name evidence="10" type="ORF">B4U79_02153</name>
</gene>
<dbReference type="CDD" id="cd01647">
    <property type="entry name" value="RT_LTR"/>
    <property type="match status" value="1"/>
</dbReference>
<dbReference type="InterPro" id="IPR041588">
    <property type="entry name" value="Integrase_H2C2"/>
</dbReference>
<evidence type="ECO:0000256" key="5">
    <source>
        <dbReference type="ARBA" id="ARBA00022722"/>
    </source>
</evidence>
<evidence type="ECO:0000256" key="7">
    <source>
        <dbReference type="ARBA" id="ARBA00022801"/>
    </source>
</evidence>
<dbReference type="InterPro" id="IPR041373">
    <property type="entry name" value="RT_RNaseH"/>
</dbReference>
<evidence type="ECO:0000313" key="10">
    <source>
        <dbReference type="EMBL" id="RWR99424.1"/>
    </source>
</evidence>
<evidence type="ECO:0000259" key="9">
    <source>
        <dbReference type="PROSITE" id="PS50878"/>
    </source>
</evidence>